<dbReference type="OrthoDB" id="7374642at2"/>
<dbReference type="AlphaFoldDB" id="A0A5B2THE4"/>
<name>A0A5B2THE4_9PROT</name>
<reference evidence="1 2" key="1">
    <citation type="journal article" date="2015" name="Int. J. Syst. Evol. Microbiol.">
        <title>Roseomonas oryzae sp. nov., isolated from paddy rhizosphere soil.</title>
        <authorList>
            <person name="Ramaprasad E.V."/>
            <person name="Sasikala Ch."/>
            <person name="Ramana Ch.V."/>
        </authorList>
    </citation>
    <scope>NUCLEOTIDE SEQUENCE [LARGE SCALE GENOMIC DNA]</scope>
    <source>
        <strain evidence="1 2">KCTC 42542</strain>
    </source>
</reference>
<sequence>MRELPALDATASDPLLSCAPQADVLIDRIQFGLDVALAHLPAEEAEGFCVRLYQAGIIEAAPKPGQCLKTNLPVRFTVPDLPEGGKMTIFGELVLRADEAGRLRITNRSRLRPDLIRALRSQLEDPGEPATGGATNLVGAHGNDWTYLLGHELANLQNGIDALVAELAEAAELPSAQLRGRLWVQQCEIYRDLPDPAQAAETIVQDLAQRSLTGGAQQTIRPIRDHEGDRLVVRWHLGTRTAPVRKAYAKRPDLLRTEIELPSRETVRALLATAPSPMPEEDNLSGQTAAAVVAALAEAAVPLLDEMWQTVNELYEVYPRCGTEFLLGLMPLLRLAAPEPRPAGAAGRPIGEATPQQARRALETLLWSGRCATTTRETPEKLRDALVEMERAGLLRRLHNRPTVFGLRPEFEQARQALRAARRRDDRLDEQLET</sequence>
<protein>
    <submittedName>
        <fullName evidence="1">Uncharacterized protein</fullName>
    </submittedName>
</protein>
<dbReference type="EMBL" id="VUKA01000004">
    <property type="protein sequence ID" value="KAA2213200.1"/>
    <property type="molecule type" value="Genomic_DNA"/>
</dbReference>
<accession>A0A5B2THE4</accession>
<gene>
    <name evidence="1" type="ORF">F0Q34_11240</name>
</gene>
<comment type="caution">
    <text evidence="1">The sequence shown here is derived from an EMBL/GenBank/DDBJ whole genome shotgun (WGS) entry which is preliminary data.</text>
</comment>
<evidence type="ECO:0000313" key="1">
    <source>
        <dbReference type="EMBL" id="KAA2213200.1"/>
    </source>
</evidence>
<organism evidence="1 2">
    <name type="scientific">Teichococcus oryzae</name>
    <dbReference type="NCBI Taxonomy" id="1608942"/>
    <lineage>
        <taxon>Bacteria</taxon>
        <taxon>Pseudomonadati</taxon>
        <taxon>Pseudomonadota</taxon>
        <taxon>Alphaproteobacteria</taxon>
        <taxon>Acetobacterales</taxon>
        <taxon>Roseomonadaceae</taxon>
        <taxon>Roseomonas</taxon>
    </lineage>
</organism>
<proteinExistence type="predicted"/>
<dbReference type="RefSeq" id="WP_149812313.1">
    <property type="nucleotide sequence ID" value="NZ_VUKA01000004.1"/>
</dbReference>
<keyword evidence="2" id="KW-1185">Reference proteome</keyword>
<dbReference type="Proteomes" id="UP000322110">
    <property type="component" value="Unassembled WGS sequence"/>
</dbReference>
<evidence type="ECO:0000313" key="2">
    <source>
        <dbReference type="Proteomes" id="UP000322110"/>
    </source>
</evidence>